<reference evidence="7 8" key="1">
    <citation type="submission" date="2020-06" db="EMBL/GenBank/DDBJ databases">
        <title>NJ-3-1, isolated from saline soil.</title>
        <authorList>
            <person name="Cui H.L."/>
            <person name="Shi X."/>
        </authorList>
    </citation>
    <scope>NUCLEOTIDE SEQUENCE [LARGE SCALE GENOMIC DNA]</scope>
    <source>
        <strain evidence="7 8">NJ-3-1</strain>
    </source>
</reference>
<keyword evidence="1" id="KW-0001">2Fe-2S</keyword>
<evidence type="ECO:0000256" key="1">
    <source>
        <dbReference type="ARBA" id="ARBA00022714"/>
    </source>
</evidence>
<dbReference type="InterPro" id="IPR001041">
    <property type="entry name" value="2Fe-2S_ferredoxin-type"/>
</dbReference>
<dbReference type="PANTHER" id="PTHR44379">
    <property type="entry name" value="OXIDOREDUCTASE WITH IRON-SULFUR SUBUNIT"/>
    <property type="match status" value="1"/>
</dbReference>
<dbReference type="PROSITE" id="PS51085">
    <property type="entry name" value="2FE2S_FER_2"/>
    <property type="match status" value="1"/>
</dbReference>
<proteinExistence type="predicted"/>
<evidence type="ECO:0000313" key="8">
    <source>
        <dbReference type="Proteomes" id="UP000509626"/>
    </source>
</evidence>
<dbReference type="InterPro" id="IPR012675">
    <property type="entry name" value="Beta-grasp_dom_sf"/>
</dbReference>
<evidence type="ECO:0000256" key="3">
    <source>
        <dbReference type="ARBA" id="ARBA00023002"/>
    </source>
</evidence>
<dbReference type="GO" id="GO:0016491">
    <property type="term" value="F:oxidoreductase activity"/>
    <property type="evidence" value="ECO:0007669"/>
    <property type="project" value="UniProtKB-KW"/>
</dbReference>
<keyword evidence="5" id="KW-0411">Iron-sulfur</keyword>
<dbReference type="InterPro" id="IPR051452">
    <property type="entry name" value="Diverse_Oxidoreductases"/>
</dbReference>
<dbReference type="Pfam" id="PF01799">
    <property type="entry name" value="Fer2_2"/>
    <property type="match status" value="1"/>
</dbReference>
<protein>
    <submittedName>
        <fullName evidence="7">(2Fe-2S)-binding protein</fullName>
    </submittedName>
</protein>
<dbReference type="GO" id="GO:0046872">
    <property type="term" value="F:metal ion binding"/>
    <property type="evidence" value="ECO:0007669"/>
    <property type="project" value="UniProtKB-KW"/>
</dbReference>
<organism evidence="7 8">
    <name type="scientific">Halorarum salinum</name>
    <dbReference type="NCBI Taxonomy" id="2743089"/>
    <lineage>
        <taxon>Archaea</taxon>
        <taxon>Methanobacteriati</taxon>
        <taxon>Methanobacteriota</taxon>
        <taxon>Stenosarchaea group</taxon>
        <taxon>Halobacteria</taxon>
        <taxon>Halobacteriales</taxon>
        <taxon>Haloferacaceae</taxon>
        <taxon>Halorarum</taxon>
    </lineage>
</organism>
<keyword evidence="2" id="KW-0479">Metal-binding</keyword>
<dbReference type="PANTHER" id="PTHR44379:SF5">
    <property type="entry name" value="OXIDOREDUCTASE WITH IRON-SULFUR SUBUNIT"/>
    <property type="match status" value="1"/>
</dbReference>
<evidence type="ECO:0000256" key="5">
    <source>
        <dbReference type="ARBA" id="ARBA00023014"/>
    </source>
</evidence>
<evidence type="ECO:0000256" key="4">
    <source>
        <dbReference type="ARBA" id="ARBA00023004"/>
    </source>
</evidence>
<dbReference type="Pfam" id="PF00111">
    <property type="entry name" value="Fer2"/>
    <property type="match status" value="1"/>
</dbReference>
<dbReference type="AlphaFoldDB" id="A0A7D5QC75"/>
<gene>
    <name evidence="7" type="ORF">HUG12_00470</name>
</gene>
<evidence type="ECO:0000313" key="7">
    <source>
        <dbReference type="EMBL" id="QLG63936.1"/>
    </source>
</evidence>
<dbReference type="KEGG" id="halu:HUG12_00470"/>
<evidence type="ECO:0000256" key="2">
    <source>
        <dbReference type="ARBA" id="ARBA00022723"/>
    </source>
</evidence>
<dbReference type="InterPro" id="IPR002888">
    <property type="entry name" value="2Fe-2S-bd"/>
</dbReference>
<dbReference type="InterPro" id="IPR036884">
    <property type="entry name" value="2Fe-2S-bd_dom_sf"/>
</dbReference>
<feature type="domain" description="2Fe-2S ferredoxin-type" evidence="6">
    <location>
        <begin position="1"/>
        <end position="77"/>
    </location>
</feature>
<keyword evidence="3" id="KW-0560">Oxidoreductase</keyword>
<dbReference type="Gene3D" id="3.10.20.30">
    <property type="match status" value="1"/>
</dbReference>
<dbReference type="EMBL" id="CP058579">
    <property type="protein sequence ID" value="QLG63936.1"/>
    <property type="molecule type" value="Genomic_DNA"/>
</dbReference>
<keyword evidence="4" id="KW-0408">Iron</keyword>
<evidence type="ECO:0000259" key="6">
    <source>
        <dbReference type="PROSITE" id="PS51085"/>
    </source>
</evidence>
<accession>A0A7D5QC75</accession>
<dbReference type="GO" id="GO:0051537">
    <property type="term" value="F:2 iron, 2 sulfur cluster binding"/>
    <property type="evidence" value="ECO:0007669"/>
    <property type="project" value="UniProtKB-KW"/>
</dbReference>
<sequence length="155" mass="16882">MEVQVTVNDKELTRTIDPSTTLVELLREEFNLTGTTEGCGVGVCGCCTVYLDGKPVNSCLELAVNADGLAIETIEGLGDKNELDPVQEAFEEEEGFQCGYCTPGMIMMSKAMLDEVGDPDDETLQHYMSENLCRCTGYESIFDAIDTAAENLDID</sequence>
<dbReference type="SUPFAM" id="SSF47741">
    <property type="entry name" value="CO dehydrogenase ISP C-domain like"/>
    <property type="match status" value="1"/>
</dbReference>
<dbReference type="Gene3D" id="1.10.150.120">
    <property type="entry name" value="[2Fe-2S]-binding domain"/>
    <property type="match status" value="1"/>
</dbReference>
<keyword evidence="8" id="KW-1185">Reference proteome</keyword>
<dbReference type="InterPro" id="IPR036010">
    <property type="entry name" value="2Fe-2S_ferredoxin-like_sf"/>
</dbReference>
<name>A0A7D5QC75_9EURY</name>
<dbReference type="SUPFAM" id="SSF54292">
    <property type="entry name" value="2Fe-2S ferredoxin-like"/>
    <property type="match status" value="1"/>
</dbReference>
<dbReference type="Proteomes" id="UP000509626">
    <property type="component" value="Chromosome"/>
</dbReference>